<keyword evidence="6 8" id="KW-0732">Signal</keyword>
<dbReference type="Pfam" id="PF02221">
    <property type="entry name" value="E1_DerP2_DerF2"/>
    <property type="match status" value="1"/>
</dbReference>
<comment type="caution">
    <text evidence="10">The sequence shown here is derived from an EMBL/GenBank/DDBJ whole genome shotgun (WGS) entry which is preliminary data.</text>
</comment>
<dbReference type="Gene3D" id="2.70.220.10">
    <property type="entry name" value="Ganglioside GM2 activator"/>
    <property type="match status" value="2"/>
</dbReference>
<dbReference type="InterPro" id="IPR003172">
    <property type="entry name" value="ML_dom"/>
</dbReference>
<organism evidence="10 11">
    <name type="scientific">Tetrapyrgos nigripes</name>
    <dbReference type="NCBI Taxonomy" id="182062"/>
    <lineage>
        <taxon>Eukaryota</taxon>
        <taxon>Fungi</taxon>
        <taxon>Dikarya</taxon>
        <taxon>Basidiomycota</taxon>
        <taxon>Agaricomycotina</taxon>
        <taxon>Agaricomycetes</taxon>
        <taxon>Agaricomycetidae</taxon>
        <taxon>Agaricales</taxon>
        <taxon>Marasmiineae</taxon>
        <taxon>Marasmiaceae</taxon>
        <taxon>Tetrapyrgos</taxon>
    </lineage>
</organism>
<evidence type="ECO:0000256" key="3">
    <source>
        <dbReference type="ARBA" id="ARBA00011245"/>
    </source>
</evidence>
<evidence type="ECO:0000256" key="5">
    <source>
        <dbReference type="ARBA" id="ARBA00022448"/>
    </source>
</evidence>
<dbReference type="InterPro" id="IPR036846">
    <property type="entry name" value="GM2-AP_sf"/>
</dbReference>
<name>A0A8H5LZC0_9AGAR</name>
<keyword evidence="5" id="KW-0813">Transport</keyword>
<evidence type="ECO:0000313" key="11">
    <source>
        <dbReference type="Proteomes" id="UP000559256"/>
    </source>
</evidence>
<dbReference type="FunFam" id="2.70.220.10:FF:000004">
    <property type="entry name" value="Related to phosphatidylglycerol/phosphatidylinositol transfer protein"/>
    <property type="match status" value="1"/>
</dbReference>
<accession>A0A8H5LZC0</accession>
<dbReference type="GO" id="GO:0032366">
    <property type="term" value="P:intracellular sterol transport"/>
    <property type="evidence" value="ECO:0007669"/>
    <property type="project" value="InterPro"/>
</dbReference>
<proteinExistence type="inferred from homology"/>
<dbReference type="Proteomes" id="UP000559256">
    <property type="component" value="Unassembled WGS sequence"/>
</dbReference>
<dbReference type="PANTHER" id="PTHR11306:SF0">
    <property type="entry name" value="PHOSPHATIDYLGLYCEROL_PHOSPHATIDYLINOSITOL TRANSFER PROTEIN"/>
    <property type="match status" value="1"/>
</dbReference>
<feature type="chain" id="PRO_5034982728" description="Phosphatidylglycerol/phosphatidylinositol transfer protein" evidence="8">
    <location>
        <begin position="19"/>
        <end position="171"/>
    </location>
</feature>
<dbReference type="EMBL" id="JAACJM010000001">
    <property type="protein sequence ID" value="KAF5375097.1"/>
    <property type="molecule type" value="Genomic_DNA"/>
</dbReference>
<evidence type="ECO:0000256" key="7">
    <source>
        <dbReference type="ARBA" id="ARBA00023055"/>
    </source>
</evidence>
<feature type="domain" description="MD-2-related lipid-recognition" evidence="9">
    <location>
        <begin position="40"/>
        <end position="162"/>
    </location>
</feature>
<protein>
    <recommendedName>
        <fullName evidence="4">Phosphatidylglycerol/phosphatidylinositol transfer protein</fullName>
    </recommendedName>
</protein>
<dbReference type="InterPro" id="IPR033917">
    <property type="entry name" value="ML_PG-PI_TP"/>
</dbReference>
<evidence type="ECO:0000313" key="10">
    <source>
        <dbReference type="EMBL" id="KAF5375097.1"/>
    </source>
</evidence>
<sequence>MLRLYLLAAFCFFGIVVADAGQQITLQENSPVHSTAGWSWEDCGESSDIIRVKSIVVKPDPPKPGEDMTMTVVGTASEVVEDGAYADVTVKLGLIKLLTKRFDVCEEAQKANATIQCPVEKGDHTVVQTVALPKEIPQAKFKVKVEGYSVDDEPLLCLDMTVDFMKHLFNW</sequence>
<comment type="similarity">
    <text evidence="2">Belongs to the NPC2 family.</text>
</comment>
<evidence type="ECO:0000256" key="1">
    <source>
        <dbReference type="ARBA" id="ARBA00002053"/>
    </source>
</evidence>
<feature type="signal peptide" evidence="8">
    <location>
        <begin position="1"/>
        <end position="18"/>
    </location>
</feature>
<evidence type="ECO:0000256" key="2">
    <source>
        <dbReference type="ARBA" id="ARBA00006370"/>
    </source>
</evidence>
<dbReference type="InterPro" id="IPR014756">
    <property type="entry name" value="Ig_E-set"/>
</dbReference>
<dbReference type="InterPro" id="IPR039670">
    <property type="entry name" value="NPC2-like"/>
</dbReference>
<dbReference type="AlphaFoldDB" id="A0A8H5LZC0"/>
<evidence type="ECO:0000256" key="4">
    <source>
        <dbReference type="ARBA" id="ARBA00016056"/>
    </source>
</evidence>
<dbReference type="SUPFAM" id="SSF81296">
    <property type="entry name" value="E set domains"/>
    <property type="match status" value="1"/>
</dbReference>
<dbReference type="PANTHER" id="PTHR11306">
    <property type="entry name" value="NIEMANN PICK TYPE C2 PROTEIN NPC2-RELATED"/>
    <property type="match status" value="1"/>
</dbReference>
<evidence type="ECO:0000256" key="8">
    <source>
        <dbReference type="SAM" id="SignalP"/>
    </source>
</evidence>
<comment type="function">
    <text evidence="1">Catalyzes the intermembrane transfer of phosphatidylglycerol and phosphatidylinositol.</text>
</comment>
<comment type="subunit">
    <text evidence="3">Monomer.</text>
</comment>
<dbReference type="OrthoDB" id="6409159at2759"/>
<dbReference type="CDD" id="cd00917">
    <property type="entry name" value="PG-PI_TP"/>
    <property type="match status" value="1"/>
</dbReference>
<gene>
    <name evidence="10" type="ORF">D9758_000202</name>
</gene>
<dbReference type="SMART" id="SM00737">
    <property type="entry name" value="ML"/>
    <property type="match status" value="1"/>
</dbReference>
<keyword evidence="7" id="KW-0445">Lipid transport</keyword>
<evidence type="ECO:0000256" key="6">
    <source>
        <dbReference type="ARBA" id="ARBA00022729"/>
    </source>
</evidence>
<dbReference type="GO" id="GO:0032934">
    <property type="term" value="F:sterol binding"/>
    <property type="evidence" value="ECO:0007669"/>
    <property type="project" value="InterPro"/>
</dbReference>
<evidence type="ECO:0000259" key="9">
    <source>
        <dbReference type="SMART" id="SM00737"/>
    </source>
</evidence>
<reference evidence="10 11" key="1">
    <citation type="journal article" date="2020" name="ISME J.">
        <title>Uncovering the hidden diversity of litter-decomposition mechanisms in mushroom-forming fungi.</title>
        <authorList>
            <person name="Floudas D."/>
            <person name="Bentzer J."/>
            <person name="Ahren D."/>
            <person name="Johansson T."/>
            <person name="Persson P."/>
            <person name="Tunlid A."/>
        </authorList>
    </citation>
    <scope>NUCLEOTIDE SEQUENCE [LARGE SCALE GENOMIC DNA]</scope>
    <source>
        <strain evidence="10 11">CBS 291.85</strain>
    </source>
</reference>
<keyword evidence="11" id="KW-1185">Reference proteome</keyword>